<keyword evidence="1" id="KW-0472">Membrane</keyword>
<reference evidence="2 3" key="1">
    <citation type="submission" date="2024-04" db="EMBL/GenBank/DDBJ databases">
        <title>Flavobacterium sp. DGU11 16S ribosomal RNA gene Genome sequencing and assembly.</title>
        <authorList>
            <person name="Park S."/>
        </authorList>
    </citation>
    <scope>NUCLEOTIDE SEQUENCE [LARGE SCALE GENOMIC DNA]</scope>
    <source>
        <strain evidence="2 3">DGU11</strain>
    </source>
</reference>
<comment type="caution">
    <text evidence="2">The sequence shown here is derived from an EMBL/GenBank/DDBJ whole genome shotgun (WGS) entry which is preliminary data.</text>
</comment>
<protein>
    <recommendedName>
        <fullName evidence="4">RING-type E3 ubiquitin transferase</fullName>
    </recommendedName>
</protein>
<evidence type="ECO:0000313" key="3">
    <source>
        <dbReference type="Proteomes" id="UP001464555"/>
    </source>
</evidence>
<keyword evidence="1" id="KW-1133">Transmembrane helix</keyword>
<name>A0ABU9HXG7_9FLAO</name>
<proteinExistence type="predicted"/>
<feature type="transmembrane region" description="Helical" evidence="1">
    <location>
        <begin position="20"/>
        <end position="38"/>
    </location>
</feature>
<evidence type="ECO:0000256" key="1">
    <source>
        <dbReference type="SAM" id="Phobius"/>
    </source>
</evidence>
<gene>
    <name evidence="2" type="ORF">AAEO56_09420</name>
</gene>
<evidence type="ECO:0008006" key="4">
    <source>
        <dbReference type="Google" id="ProtNLM"/>
    </source>
</evidence>
<dbReference type="RefSeq" id="WP_341696795.1">
    <property type="nucleotide sequence ID" value="NZ_JBBYHR010000004.1"/>
</dbReference>
<dbReference type="Proteomes" id="UP001464555">
    <property type="component" value="Unassembled WGS sequence"/>
</dbReference>
<keyword evidence="3" id="KW-1185">Reference proteome</keyword>
<accession>A0ABU9HXG7</accession>
<sequence length="222" mass="25304">MHILPIHYHYGHNSMSLKEFAIIFGIMTIAVIIGSFFTRKAMIRRKLKKAPLRSLSDFKHGETAKITGRVEFIDEPLEAPLSGRECVWYCVHIMQSSGKSSSTLIETEDKCRFVLRDGDKVAYINDSNIKKYIEMDKKYRSGTFEDAAPKLEAYLKKHDKKSQGFLGLNKTMHYYEGVLEKNEAVAVLGKGEWCDAESLGLPREYGMVLAITTPNDNPVYKR</sequence>
<organism evidence="2 3">
    <name type="scientific">Flavobacterium arundinis</name>
    <dbReference type="NCBI Taxonomy" id="3139143"/>
    <lineage>
        <taxon>Bacteria</taxon>
        <taxon>Pseudomonadati</taxon>
        <taxon>Bacteroidota</taxon>
        <taxon>Flavobacteriia</taxon>
        <taxon>Flavobacteriales</taxon>
        <taxon>Flavobacteriaceae</taxon>
        <taxon>Flavobacterium</taxon>
    </lineage>
</organism>
<evidence type="ECO:0000313" key="2">
    <source>
        <dbReference type="EMBL" id="MEL1244479.1"/>
    </source>
</evidence>
<keyword evidence="1" id="KW-0812">Transmembrane</keyword>
<dbReference type="EMBL" id="JBBYHR010000004">
    <property type="protein sequence ID" value="MEL1244479.1"/>
    <property type="molecule type" value="Genomic_DNA"/>
</dbReference>